<sequence length="250" mass="26621">MPYDLTFYLIAIPAAIFAGVSKGGFGSGPSFASAIVLALILPPREAIGVMLPVLMAIDAATLKPYWKKWNWREGRGMMVGMVPGVAAAALVFGFVNDDALRLMIGAVAIGFVLFQLAKAQGWITVPPRPFSALVAAIWGAAAGFTSFVSHAGGPPASMYLLGRGLSKLEYQATTVLVFWWVNVLKFGPYALLGMFSAQGFLAAAVIAPFAIAGAFWGVYLNRIVSERAFFTITYVMLTATGAKLIWDAIV</sequence>
<dbReference type="InterPro" id="IPR002781">
    <property type="entry name" value="TM_pro_TauE-like"/>
</dbReference>
<feature type="transmembrane region" description="Helical" evidence="8">
    <location>
        <begin position="76"/>
        <end position="94"/>
    </location>
</feature>
<dbReference type="OrthoDB" id="7028171at2"/>
<protein>
    <recommendedName>
        <fullName evidence="8">Probable membrane transporter protein</fullName>
    </recommendedName>
</protein>
<feature type="transmembrane region" description="Helical" evidence="8">
    <location>
        <begin position="7"/>
        <end position="25"/>
    </location>
</feature>
<dbReference type="AlphaFoldDB" id="A0A2R8AD99"/>
<evidence type="ECO:0000256" key="1">
    <source>
        <dbReference type="ARBA" id="ARBA00004651"/>
    </source>
</evidence>
<feature type="transmembrane region" description="Helical" evidence="8">
    <location>
        <begin position="129"/>
        <end position="150"/>
    </location>
</feature>
<dbReference type="Pfam" id="PF01925">
    <property type="entry name" value="TauE"/>
    <property type="match status" value="1"/>
</dbReference>
<evidence type="ECO:0000256" key="8">
    <source>
        <dbReference type="RuleBase" id="RU363041"/>
    </source>
</evidence>
<evidence type="ECO:0000313" key="10">
    <source>
        <dbReference type="Proteomes" id="UP000244932"/>
    </source>
</evidence>
<feature type="transmembrane region" description="Helical" evidence="8">
    <location>
        <begin position="31"/>
        <end position="55"/>
    </location>
</feature>
<dbReference type="PANTHER" id="PTHR30269">
    <property type="entry name" value="TRANSMEMBRANE PROTEIN YFCA"/>
    <property type="match status" value="1"/>
</dbReference>
<dbReference type="PANTHER" id="PTHR30269:SF37">
    <property type="entry name" value="MEMBRANE TRANSPORTER PROTEIN"/>
    <property type="match status" value="1"/>
</dbReference>
<feature type="transmembrane region" description="Helical" evidence="8">
    <location>
        <begin position="170"/>
        <end position="192"/>
    </location>
</feature>
<organism evidence="9 10">
    <name type="scientific">Pontivivens insulae</name>
    <dbReference type="NCBI Taxonomy" id="1639689"/>
    <lineage>
        <taxon>Bacteria</taxon>
        <taxon>Pseudomonadati</taxon>
        <taxon>Pseudomonadota</taxon>
        <taxon>Alphaproteobacteria</taxon>
        <taxon>Rhodobacterales</taxon>
        <taxon>Paracoccaceae</taxon>
        <taxon>Pontivivens</taxon>
    </lineage>
</organism>
<dbReference type="GO" id="GO:0005886">
    <property type="term" value="C:plasma membrane"/>
    <property type="evidence" value="ECO:0007669"/>
    <property type="project" value="UniProtKB-SubCell"/>
</dbReference>
<accession>A0A2R8AD99</accession>
<feature type="transmembrane region" description="Helical" evidence="8">
    <location>
        <begin position="199"/>
        <end position="216"/>
    </location>
</feature>
<keyword evidence="10" id="KW-1185">Reference proteome</keyword>
<evidence type="ECO:0000313" key="9">
    <source>
        <dbReference type="EMBL" id="SPF30214.1"/>
    </source>
</evidence>
<evidence type="ECO:0000256" key="2">
    <source>
        <dbReference type="ARBA" id="ARBA00009142"/>
    </source>
</evidence>
<dbReference type="RefSeq" id="WP_108782925.1">
    <property type="nucleotide sequence ID" value="NZ_OMKW01000003.1"/>
</dbReference>
<gene>
    <name evidence="9" type="ORF">POI8812_02549</name>
</gene>
<name>A0A2R8AD99_9RHOB</name>
<comment type="similarity">
    <text evidence="2 8">Belongs to the 4-toluene sulfonate uptake permease (TSUP) (TC 2.A.102) family.</text>
</comment>
<evidence type="ECO:0000256" key="3">
    <source>
        <dbReference type="ARBA" id="ARBA00022448"/>
    </source>
</evidence>
<keyword evidence="7 8" id="KW-0472">Membrane</keyword>
<comment type="subcellular location">
    <subcellularLocation>
        <location evidence="1 8">Cell membrane</location>
        <topology evidence="1 8">Multi-pass membrane protein</topology>
    </subcellularLocation>
</comment>
<feature type="transmembrane region" description="Helical" evidence="8">
    <location>
        <begin position="100"/>
        <end position="117"/>
    </location>
</feature>
<evidence type="ECO:0000256" key="5">
    <source>
        <dbReference type="ARBA" id="ARBA00022692"/>
    </source>
</evidence>
<keyword evidence="6 8" id="KW-1133">Transmembrane helix</keyword>
<dbReference type="Proteomes" id="UP000244932">
    <property type="component" value="Unassembled WGS sequence"/>
</dbReference>
<feature type="transmembrane region" description="Helical" evidence="8">
    <location>
        <begin position="228"/>
        <end position="246"/>
    </location>
</feature>
<evidence type="ECO:0000256" key="4">
    <source>
        <dbReference type="ARBA" id="ARBA00022475"/>
    </source>
</evidence>
<keyword evidence="5 8" id="KW-0812">Transmembrane</keyword>
<evidence type="ECO:0000256" key="7">
    <source>
        <dbReference type="ARBA" id="ARBA00023136"/>
    </source>
</evidence>
<proteinExistence type="inferred from homology"/>
<dbReference type="EMBL" id="OMKW01000003">
    <property type="protein sequence ID" value="SPF30214.1"/>
    <property type="molecule type" value="Genomic_DNA"/>
</dbReference>
<keyword evidence="4 8" id="KW-1003">Cell membrane</keyword>
<evidence type="ECO:0000256" key="6">
    <source>
        <dbReference type="ARBA" id="ARBA00022989"/>
    </source>
</evidence>
<keyword evidence="3" id="KW-0813">Transport</keyword>
<dbReference type="InterPro" id="IPR052017">
    <property type="entry name" value="TSUP"/>
</dbReference>
<reference evidence="9 10" key="1">
    <citation type="submission" date="2018-03" db="EMBL/GenBank/DDBJ databases">
        <authorList>
            <person name="Keele B.F."/>
        </authorList>
    </citation>
    <scope>NUCLEOTIDE SEQUENCE [LARGE SCALE GENOMIC DNA]</scope>
    <source>
        <strain evidence="9 10">CeCT 8812</strain>
    </source>
</reference>